<dbReference type="EMBL" id="BAAAGU010000053">
    <property type="protein sequence ID" value="GAA0661610.1"/>
    <property type="molecule type" value="Genomic_DNA"/>
</dbReference>
<feature type="region of interest" description="Disordered" evidence="1">
    <location>
        <begin position="204"/>
        <end position="223"/>
    </location>
</feature>
<evidence type="ECO:0000313" key="2">
    <source>
        <dbReference type="EMBL" id="GAA0661610.1"/>
    </source>
</evidence>
<evidence type="ECO:0000256" key="1">
    <source>
        <dbReference type="SAM" id="MobiDB-lite"/>
    </source>
</evidence>
<comment type="caution">
    <text evidence="2">The sequence shown here is derived from an EMBL/GenBank/DDBJ whole genome shotgun (WGS) entry which is preliminary data.</text>
</comment>
<gene>
    <name evidence="2" type="ORF">GCM10009535_46450</name>
</gene>
<keyword evidence="3" id="KW-1185">Reference proteome</keyword>
<feature type="compositionally biased region" description="Pro residues" evidence="1">
    <location>
        <begin position="288"/>
        <end position="297"/>
    </location>
</feature>
<sequence length="310" mass="33433">MGLSWNDLPAATQPGGAVRVEPSVFTTAAGEFLDNAWREFLTVLDHAPALLDKYRPGTSAWPQDAEVLDQLAVALLTTLQVREDLNSGVPLSRAERRAPSTDLAGHRDLARPQPAVFAPGPRCLPSPTPHCCPSPPAAPPAPARPGMPSLTDTQFLRRPTFLDPGTHFAFGTHPQHGFVASFTATVPAHLAHWFLTREQFEPIPDRPGLYRLTEPDRDGPRRTRQAVRDLGAQGYSVSADMGLAPDAPAAAPLPARRHAVSDRRARTAQAAVIRSPQRRTAPTTTAPAPRPIPPKPTYAPTVHLLAGRSR</sequence>
<accession>A0ABN1HPF9</accession>
<organism evidence="2 3">
    <name type="scientific">Streptomyces thermocarboxydovorans</name>
    <dbReference type="NCBI Taxonomy" id="59298"/>
    <lineage>
        <taxon>Bacteria</taxon>
        <taxon>Bacillati</taxon>
        <taxon>Actinomycetota</taxon>
        <taxon>Actinomycetes</taxon>
        <taxon>Kitasatosporales</taxon>
        <taxon>Streptomycetaceae</taxon>
        <taxon>Streptomyces</taxon>
    </lineage>
</organism>
<feature type="compositionally biased region" description="Low complexity" evidence="1">
    <location>
        <begin position="274"/>
        <end position="287"/>
    </location>
</feature>
<reference evidence="2 3" key="1">
    <citation type="journal article" date="2019" name="Int. J. Syst. Evol. Microbiol.">
        <title>The Global Catalogue of Microorganisms (GCM) 10K type strain sequencing project: providing services to taxonomists for standard genome sequencing and annotation.</title>
        <authorList>
            <consortium name="The Broad Institute Genomics Platform"/>
            <consortium name="The Broad Institute Genome Sequencing Center for Infectious Disease"/>
            <person name="Wu L."/>
            <person name="Ma J."/>
        </authorList>
    </citation>
    <scope>NUCLEOTIDE SEQUENCE [LARGE SCALE GENOMIC DNA]</scope>
    <source>
        <strain evidence="2 3">JCM 10367</strain>
    </source>
</reference>
<dbReference type="Proteomes" id="UP001500724">
    <property type="component" value="Unassembled WGS sequence"/>
</dbReference>
<feature type="region of interest" description="Disordered" evidence="1">
    <location>
        <begin position="253"/>
        <end position="310"/>
    </location>
</feature>
<protein>
    <submittedName>
        <fullName evidence="2">Uncharacterized protein</fullName>
    </submittedName>
</protein>
<name>A0ABN1HPF9_9ACTN</name>
<evidence type="ECO:0000313" key="3">
    <source>
        <dbReference type="Proteomes" id="UP001500724"/>
    </source>
</evidence>
<proteinExistence type="predicted"/>